<dbReference type="PANTHER" id="PTHR39162:SF1">
    <property type="entry name" value="SPORULATION PROTEIN YTFJ"/>
    <property type="match status" value="1"/>
</dbReference>
<dbReference type="EMBL" id="JADQDF010000001">
    <property type="protein sequence ID" value="MBW0131717.1"/>
    <property type="molecule type" value="Genomic_DNA"/>
</dbReference>
<feature type="compositionally biased region" description="Gly residues" evidence="1">
    <location>
        <begin position="37"/>
        <end position="55"/>
    </location>
</feature>
<dbReference type="RefSeq" id="WP_218596261.1">
    <property type="nucleotide sequence ID" value="NZ_JADQDF010000001.1"/>
</dbReference>
<name>A0ABS6UHP9_9PSEU</name>
<reference evidence="2 3" key="1">
    <citation type="submission" date="2020-11" db="EMBL/GenBank/DDBJ databases">
        <title>Pseudonocardia abyssalis sp. nov. and Pseudonocardia oceani sp. nov., description and phylogenomic analysis of two novel actinomycetes isolated from the deep Southern Ocean.</title>
        <authorList>
            <person name="Parra J."/>
        </authorList>
    </citation>
    <scope>NUCLEOTIDE SEQUENCE [LARGE SCALE GENOMIC DNA]</scope>
    <source>
        <strain evidence="3">KRD185</strain>
    </source>
</reference>
<evidence type="ECO:0000313" key="3">
    <source>
        <dbReference type="Proteomes" id="UP000694300"/>
    </source>
</evidence>
<sequence>MDAAALVERVEGALRVNRVFGDPVTADGVTVIPVSQVGGGAGGGSGRDTGNGGETASGRHTGEGSGGGLGWTGRPSGVVVLRDGDVRWVPALDVNRLVSATAVVLVAVALTVRAAVRARS</sequence>
<feature type="region of interest" description="Disordered" evidence="1">
    <location>
        <begin position="36"/>
        <end position="72"/>
    </location>
</feature>
<dbReference type="PANTHER" id="PTHR39162">
    <property type="entry name" value="GLL3345 PROTEIN"/>
    <property type="match status" value="1"/>
</dbReference>
<keyword evidence="3" id="KW-1185">Reference proteome</keyword>
<organism evidence="2 3">
    <name type="scientific">Pseudonocardia oceani</name>
    <dbReference type="NCBI Taxonomy" id="2792013"/>
    <lineage>
        <taxon>Bacteria</taxon>
        <taxon>Bacillati</taxon>
        <taxon>Actinomycetota</taxon>
        <taxon>Actinomycetes</taxon>
        <taxon>Pseudonocardiales</taxon>
        <taxon>Pseudonocardiaceae</taxon>
        <taxon>Pseudonocardia</taxon>
    </lineage>
</organism>
<comment type="caution">
    <text evidence="2">The sequence shown here is derived from an EMBL/GenBank/DDBJ whole genome shotgun (WGS) entry which is preliminary data.</text>
</comment>
<evidence type="ECO:0000256" key="1">
    <source>
        <dbReference type="SAM" id="MobiDB-lite"/>
    </source>
</evidence>
<dbReference type="InterPro" id="IPR014229">
    <property type="entry name" value="Spore_YtfJ"/>
</dbReference>
<gene>
    <name evidence="2" type="ORF">I4I82_29180</name>
</gene>
<dbReference type="Proteomes" id="UP000694300">
    <property type="component" value="Unassembled WGS sequence"/>
</dbReference>
<accession>A0ABS6UHP9</accession>
<dbReference type="Pfam" id="PF09579">
    <property type="entry name" value="Spore_YtfJ"/>
    <property type="match status" value="1"/>
</dbReference>
<proteinExistence type="predicted"/>
<protein>
    <submittedName>
        <fullName evidence="2">Sporulation protein</fullName>
    </submittedName>
</protein>
<evidence type="ECO:0000313" key="2">
    <source>
        <dbReference type="EMBL" id="MBW0131717.1"/>
    </source>
</evidence>